<evidence type="ECO:0000313" key="3">
    <source>
        <dbReference type="EMBL" id="RAW37506.1"/>
    </source>
</evidence>
<feature type="compositionally biased region" description="Low complexity" evidence="1">
    <location>
        <begin position="357"/>
        <end position="366"/>
    </location>
</feature>
<sequence>MRNLLEVLPRQEDGKYLAAVTDRFYTSVQLALQLLARKVYLVGTIQTNKRGFPPALITKETTRPARRRYRCGCKILPAATSPAVVGSTSCIPSFDRKQHRGRDMRPRRHVPGVQRIGIPCPSAMRDYYRWMGGVDIQEQLRLQRYSLQFSVRFRKYYQTIFLGLVDMAMVNAFIVYREAQKLQGRAPADHAGFLEVLQSQLLQTTLADFIEASYSPGSTTTTRSSTTIAPAHKLSEISGWIQTKVGQRSSTRFFCEACSDGNKRVYLCDRVRLSHYANNNMTCHQIWHLKWKNGAERPRPRVGRDIQMRGLGKKRRRRAFAPDADADEDANDDEVEKAKKDADGKAKEEADGEADDGAALASAADE</sequence>
<dbReference type="Proteomes" id="UP000251314">
    <property type="component" value="Unassembled WGS sequence"/>
</dbReference>
<evidence type="ECO:0000259" key="2">
    <source>
        <dbReference type="Pfam" id="PF13843"/>
    </source>
</evidence>
<reference evidence="3 4" key="1">
    <citation type="submission" date="2018-01" db="EMBL/GenBank/DDBJ databases">
        <title>Draft genome of the strawberry crown rot pathogen Phytophthora cactorum.</title>
        <authorList>
            <person name="Armitage A.D."/>
            <person name="Lysoe E."/>
            <person name="Nellist C.F."/>
            <person name="Harrison R.J."/>
            <person name="Brurberg M.B."/>
        </authorList>
    </citation>
    <scope>NUCLEOTIDE SEQUENCE [LARGE SCALE GENOMIC DNA]</scope>
    <source>
        <strain evidence="3 4">10300</strain>
    </source>
</reference>
<organism evidence="3 4">
    <name type="scientific">Phytophthora cactorum</name>
    <dbReference type="NCBI Taxonomy" id="29920"/>
    <lineage>
        <taxon>Eukaryota</taxon>
        <taxon>Sar</taxon>
        <taxon>Stramenopiles</taxon>
        <taxon>Oomycota</taxon>
        <taxon>Peronosporomycetes</taxon>
        <taxon>Peronosporales</taxon>
        <taxon>Peronosporaceae</taxon>
        <taxon>Phytophthora</taxon>
    </lineage>
</organism>
<dbReference type="AlphaFoldDB" id="A0A329SNF6"/>
<dbReference type="STRING" id="29920.A0A329SNF6"/>
<keyword evidence="4" id="KW-1185">Reference proteome</keyword>
<dbReference type="OrthoDB" id="121783at2759"/>
<gene>
    <name evidence="3" type="ORF">PC110_g6228</name>
</gene>
<dbReference type="Pfam" id="PF13843">
    <property type="entry name" value="DDE_Tnp_1_7"/>
    <property type="match status" value="1"/>
</dbReference>
<feature type="region of interest" description="Disordered" evidence="1">
    <location>
        <begin position="296"/>
        <end position="366"/>
    </location>
</feature>
<proteinExistence type="predicted"/>
<dbReference type="VEuPathDB" id="FungiDB:PC110_g6228"/>
<name>A0A329SNF6_9STRA</name>
<dbReference type="PANTHER" id="PTHR46599:SF3">
    <property type="entry name" value="PIGGYBAC TRANSPOSABLE ELEMENT-DERIVED PROTEIN 4"/>
    <property type="match status" value="1"/>
</dbReference>
<feature type="domain" description="PiggyBac transposable element-derived protein" evidence="2">
    <location>
        <begin position="20"/>
        <end position="173"/>
    </location>
</feature>
<dbReference type="EMBL" id="MJFZ01000110">
    <property type="protein sequence ID" value="RAW37506.1"/>
    <property type="molecule type" value="Genomic_DNA"/>
</dbReference>
<feature type="compositionally biased region" description="Basic and acidic residues" evidence="1">
    <location>
        <begin position="296"/>
        <end position="307"/>
    </location>
</feature>
<evidence type="ECO:0000256" key="1">
    <source>
        <dbReference type="SAM" id="MobiDB-lite"/>
    </source>
</evidence>
<dbReference type="InterPro" id="IPR029526">
    <property type="entry name" value="PGBD"/>
</dbReference>
<dbReference type="PANTHER" id="PTHR46599">
    <property type="entry name" value="PIGGYBAC TRANSPOSABLE ELEMENT-DERIVED PROTEIN 4"/>
    <property type="match status" value="1"/>
</dbReference>
<feature type="compositionally biased region" description="Acidic residues" evidence="1">
    <location>
        <begin position="324"/>
        <end position="335"/>
    </location>
</feature>
<accession>A0A329SNF6</accession>
<protein>
    <recommendedName>
        <fullName evidence="2">PiggyBac transposable element-derived protein domain-containing protein</fullName>
    </recommendedName>
</protein>
<evidence type="ECO:0000313" key="4">
    <source>
        <dbReference type="Proteomes" id="UP000251314"/>
    </source>
</evidence>
<comment type="caution">
    <text evidence="3">The sequence shown here is derived from an EMBL/GenBank/DDBJ whole genome shotgun (WGS) entry which is preliminary data.</text>
</comment>
<feature type="compositionally biased region" description="Basic and acidic residues" evidence="1">
    <location>
        <begin position="336"/>
        <end position="349"/>
    </location>
</feature>